<proteinExistence type="predicted"/>
<dbReference type="Proteomes" id="UP000257109">
    <property type="component" value="Unassembled WGS sequence"/>
</dbReference>
<dbReference type="PANTHER" id="PTHR10302">
    <property type="entry name" value="SINGLE-STRANDED DNA-BINDING PROTEIN"/>
    <property type="match status" value="1"/>
</dbReference>
<evidence type="ECO:0000313" key="3">
    <source>
        <dbReference type="Proteomes" id="UP000257109"/>
    </source>
</evidence>
<protein>
    <submittedName>
        <fullName evidence="2">Protein OSB1, mitochondrial</fullName>
    </submittedName>
</protein>
<feature type="signal peptide" evidence="1">
    <location>
        <begin position="1"/>
        <end position="21"/>
    </location>
</feature>
<comment type="caution">
    <text evidence="2">The sequence shown here is derived from an EMBL/GenBank/DDBJ whole genome shotgun (WGS) entry which is preliminary data.</text>
</comment>
<gene>
    <name evidence="2" type="primary">OSB1</name>
    <name evidence="2" type="ORF">CR513_20630</name>
</gene>
<dbReference type="EMBL" id="QJKJ01003835">
    <property type="protein sequence ID" value="RDX96687.1"/>
    <property type="molecule type" value="Genomic_DNA"/>
</dbReference>
<dbReference type="InterPro" id="IPR011344">
    <property type="entry name" value="ssDNA-bd"/>
</dbReference>
<accession>A0A371H1K7</accession>
<reference evidence="2" key="1">
    <citation type="submission" date="2018-05" db="EMBL/GenBank/DDBJ databases">
        <title>Draft genome of Mucuna pruriens seed.</title>
        <authorList>
            <person name="Nnadi N.E."/>
            <person name="Vos R."/>
            <person name="Hasami M.H."/>
            <person name="Devisetty U.K."/>
            <person name="Aguiy J.C."/>
        </authorList>
    </citation>
    <scope>NUCLEOTIDE SEQUENCE [LARGE SCALE GENOMIC DNA]</scope>
    <source>
        <strain evidence="2">JCA_2017</strain>
    </source>
</reference>
<dbReference type="PANTHER" id="PTHR10302:SF18">
    <property type="entry name" value="PROTEIN OSB1, MITOCHONDRIAL"/>
    <property type="match status" value="1"/>
</dbReference>
<evidence type="ECO:0000313" key="2">
    <source>
        <dbReference type="EMBL" id="RDX96687.1"/>
    </source>
</evidence>
<dbReference type="OrthoDB" id="1078367at2759"/>
<dbReference type="STRING" id="157652.A0A371H1K7"/>
<feature type="non-terminal residue" evidence="2">
    <location>
        <position position="1"/>
    </location>
</feature>
<dbReference type="GO" id="GO:0042645">
    <property type="term" value="C:mitochondrial nucleoid"/>
    <property type="evidence" value="ECO:0007669"/>
    <property type="project" value="TreeGrafter"/>
</dbReference>
<dbReference type="GO" id="GO:0003697">
    <property type="term" value="F:single-stranded DNA binding"/>
    <property type="evidence" value="ECO:0007669"/>
    <property type="project" value="InterPro"/>
</dbReference>
<keyword evidence="1" id="KW-0732">Signal</keyword>
<keyword evidence="3" id="KW-1185">Reference proteome</keyword>
<name>A0A371H1K7_MUCPR</name>
<feature type="chain" id="PRO_5016886827" evidence="1">
    <location>
        <begin position="22"/>
        <end position="249"/>
    </location>
</feature>
<dbReference type="GO" id="GO:0006264">
    <property type="term" value="P:mitochondrial DNA replication"/>
    <property type="evidence" value="ECO:0007669"/>
    <property type="project" value="TreeGrafter"/>
</dbReference>
<dbReference type="AlphaFoldDB" id="A0A371H1K7"/>
<sequence>MKPKPFIFPIPLLFSFSPLRCFPFSTSSTSNRHFFDDVVPGCSAVYLHALKFQRPATIRWSPRLENTANFIGSVTRELTRVNSKTGKFGVYTLLDVRRSNQPDSSFFRVLLMMWNSSLGSYTKPDATGKLRLNYKLEVEEFKFVAQMSGYQGHEKLESVKAEAGMRSNQNRLYLWQVYFANPNEWWDQRKRKLNPKQPDFKHKDTGEVLWLSKYDPPWVKRQLQLLDSKIAGGGTVGRHSRVTTWVYDE</sequence>
<organism evidence="2 3">
    <name type="scientific">Mucuna pruriens</name>
    <name type="common">Velvet bean</name>
    <name type="synonym">Dolichos pruriens</name>
    <dbReference type="NCBI Taxonomy" id="157652"/>
    <lineage>
        <taxon>Eukaryota</taxon>
        <taxon>Viridiplantae</taxon>
        <taxon>Streptophyta</taxon>
        <taxon>Embryophyta</taxon>
        <taxon>Tracheophyta</taxon>
        <taxon>Spermatophyta</taxon>
        <taxon>Magnoliopsida</taxon>
        <taxon>eudicotyledons</taxon>
        <taxon>Gunneridae</taxon>
        <taxon>Pentapetalae</taxon>
        <taxon>rosids</taxon>
        <taxon>fabids</taxon>
        <taxon>Fabales</taxon>
        <taxon>Fabaceae</taxon>
        <taxon>Papilionoideae</taxon>
        <taxon>50 kb inversion clade</taxon>
        <taxon>NPAAA clade</taxon>
        <taxon>indigoferoid/millettioid clade</taxon>
        <taxon>Phaseoleae</taxon>
        <taxon>Mucuna</taxon>
    </lineage>
</organism>
<evidence type="ECO:0000256" key="1">
    <source>
        <dbReference type="SAM" id="SignalP"/>
    </source>
</evidence>